<comment type="caution">
    <text evidence="1">The sequence shown here is derived from an EMBL/GenBank/DDBJ whole genome shotgun (WGS) entry which is preliminary data.</text>
</comment>
<evidence type="ECO:0000313" key="2">
    <source>
        <dbReference type="Proteomes" id="UP000005561"/>
    </source>
</evidence>
<proteinExistence type="predicted"/>
<name>C6LDZ1_9FIRM</name>
<gene>
    <name evidence="1" type="ORF">BRYFOR_06840</name>
</gene>
<dbReference type="Proteomes" id="UP000005561">
    <property type="component" value="Unassembled WGS sequence"/>
</dbReference>
<evidence type="ECO:0000313" key="1">
    <source>
        <dbReference type="EMBL" id="EET61195.1"/>
    </source>
</evidence>
<protein>
    <submittedName>
        <fullName evidence="1">Uncharacterized protein</fullName>
    </submittedName>
</protein>
<sequence>MQAADRQLKQAIRCCHISCLWQNGGRNDGVSEKNINLLYNITKKS</sequence>
<dbReference type="EMBL" id="ACCL02000007">
    <property type="protein sequence ID" value="EET61195.1"/>
    <property type="molecule type" value="Genomic_DNA"/>
</dbReference>
<organism evidence="1 2">
    <name type="scientific">Marvinbryantia formatexigens DSM 14469</name>
    <dbReference type="NCBI Taxonomy" id="478749"/>
    <lineage>
        <taxon>Bacteria</taxon>
        <taxon>Bacillati</taxon>
        <taxon>Bacillota</taxon>
        <taxon>Clostridia</taxon>
        <taxon>Lachnospirales</taxon>
        <taxon>Lachnospiraceae</taxon>
        <taxon>Marvinbryantia</taxon>
    </lineage>
</organism>
<keyword evidence="2" id="KW-1185">Reference proteome</keyword>
<reference evidence="1" key="1">
    <citation type="submission" date="2009-07" db="EMBL/GenBank/DDBJ databases">
        <authorList>
            <person name="Weinstock G."/>
            <person name="Sodergren E."/>
            <person name="Clifton S."/>
            <person name="Fulton L."/>
            <person name="Fulton B."/>
            <person name="Courtney L."/>
            <person name="Fronick C."/>
            <person name="Harrison M."/>
            <person name="Strong C."/>
            <person name="Farmer C."/>
            <person name="Delahaunty K."/>
            <person name="Markovic C."/>
            <person name="Hall O."/>
            <person name="Minx P."/>
            <person name="Tomlinson C."/>
            <person name="Mitreva M."/>
            <person name="Nelson J."/>
            <person name="Hou S."/>
            <person name="Wollam A."/>
            <person name="Pepin K.H."/>
            <person name="Johnson M."/>
            <person name="Bhonagiri V."/>
            <person name="Nash W.E."/>
            <person name="Warren W."/>
            <person name="Chinwalla A."/>
            <person name="Mardis E.R."/>
            <person name="Wilson R.K."/>
        </authorList>
    </citation>
    <scope>NUCLEOTIDE SEQUENCE [LARGE SCALE GENOMIC DNA]</scope>
    <source>
        <strain evidence="1">DSM 14469</strain>
    </source>
</reference>
<accession>C6LDZ1</accession>
<dbReference type="AlphaFoldDB" id="C6LDZ1"/>